<sequence length="491" mass="51419">MSRDRTITEGGLAWPLFTLAWPIVVTELLQVAYNLADTIWLGRYSAAAVGAMSLAFPLIFLLLSVGGGFTVAGSTLVAQYTGAGSDGDADFVAGQTLSFVTKLAVVLGALGFVAAGPMLGLLPTDPETAREVVPLAADYMRVFFLGTPFLFGFFVFSALMRGYGDTRTPMLVMLLSVVLNVVLDPILIFGFTENPLFAMLGAEGVQSSLAAQTGFTGMGVEGAALATLIARAAATVVGVYVLFGTDLGPDLRLDYLKTDRETVRKIVDIGVPSALEQSTSALAMITLTAMVVTFATPVVAAYGLGNRLISLVFLPAMGLGRATNTMVGQNLGAQKAERAERAVQLAASVGAGVMFLVAVVAYLFAEPIVSVFMATGTAEAAETIRHGTEYLRIRTVEFAFIGVLQVVLGAYRGAGNTKTALAFSLMALWVGRVPTVAYLVFVAGWGPTGLWAGMALGNIVGAFGAVAWFLRGTWKETVVDEQPAATAVAED</sequence>
<dbReference type="EMBL" id="JBHSQH010000001">
    <property type="protein sequence ID" value="MFC5970880.1"/>
    <property type="molecule type" value="Genomic_DNA"/>
</dbReference>
<proteinExistence type="predicted"/>
<evidence type="ECO:0000256" key="5">
    <source>
        <dbReference type="ARBA" id="ARBA00022989"/>
    </source>
</evidence>
<evidence type="ECO:0000313" key="9">
    <source>
        <dbReference type="Proteomes" id="UP001596099"/>
    </source>
</evidence>
<dbReference type="InterPro" id="IPR052031">
    <property type="entry name" value="Membrane_Transporter-Flippase"/>
</dbReference>
<protein>
    <submittedName>
        <fullName evidence="8">MATE family efflux transporter</fullName>
    </submittedName>
</protein>
<dbReference type="Pfam" id="PF01554">
    <property type="entry name" value="MatE"/>
    <property type="match status" value="2"/>
</dbReference>
<organism evidence="8 9">
    <name type="scientific">Halomarina salina</name>
    <dbReference type="NCBI Taxonomy" id="1872699"/>
    <lineage>
        <taxon>Archaea</taxon>
        <taxon>Methanobacteriati</taxon>
        <taxon>Methanobacteriota</taxon>
        <taxon>Stenosarchaea group</taxon>
        <taxon>Halobacteria</taxon>
        <taxon>Halobacteriales</taxon>
        <taxon>Natronomonadaceae</taxon>
        <taxon>Halomarina</taxon>
    </lineage>
</organism>
<keyword evidence="6 7" id="KW-0472">Membrane</keyword>
<reference evidence="8 9" key="1">
    <citation type="journal article" date="2019" name="Int. J. Syst. Evol. Microbiol.">
        <title>The Global Catalogue of Microorganisms (GCM) 10K type strain sequencing project: providing services to taxonomists for standard genome sequencing and annotation.</title>
        <authorList>
            <consortium name="The Broad Institute Genomics Platform"/>
            <consortium name="The Broad Institute Genome Sequencing Center for Infectious Disease"/>
            <person name="Wu L."/>
            <person name="Ma J."/>
        </authorList>
    </citation>
    <scope>NUCLEOTIDE SEQUENCE [LARGE SCALE GENOMIC DNA]</scope>
    <source>
        <strain evidence="8 9">CGMCC 1.12543</strain>
    </source>
</reference>
<accession>A0ABD5RK87</accession>
<feature type="transmembrane region" description="Helical" evidence="7">
    <location>
        <begin position="450"/>
        <end position="470"/>
    </location>
</feature>
<dbReference type="InterPro" id="IPR002528">
    <property type="entry name" value="MATE_fam"/>
</dbReference>
<evidence type="ECO:0000256" key="7">
    <source>
        <dbReference type="SAM" id="Phobius"/>
    </source>
</evidence>
<name>A0ABD5RK87_9EURY</name>
<keyword evidence="3" id="KW-1003">Cell membrane</keyword>
<feature type="transmembrane region" description="Helical" evidence="7">
    <location>
        <begin position="53"/>
        <end position="78"/>
    </location>
</feature>
<feature type="transmembrane region" description="Helical" evidence="7">
    <location>
        <begin position="223"/>
        <end position="243"/>
    </location>
</feature>
<evidence type="ECO:0000256" key="3">
    <source>
        <dbReference type="ARBA" id="ARBA00022475"/>
    </source>
</evidence>
<feature type="transmembrane region" description="Helical" evidence="7">
    <location>
        <begin position="139"/>
        <end position="159"/>
    </location>
</feature>
<dbReference type="Proteomes" id="UP001596099">
    <property type="component" value="Unassembled WGS sequence"/>
</dbReference>
<evidence type="ECO:0000256" key="2">
    <source>
        <dbReference type="ARBA" id="ARBA00022448"/>
    </source>
</evidence>
<evidence type="ECO:0000256" key="4">
    <source>
        <dbReference type="ARBA" id="ARBA00022692"/>
    </source>
</evidence>
<evidence type="ECO:0000256" key="6">
    <source>
        <dbReference type="ARBA" id="ARBA00023136"/>
    </source>
</evidence>
<feature type="transmembrane region" description="Helical" evidence="7">
    <location>
        <begin position="12"/>
        <end position="33"/>
    </location>
</feature>
<feature type="transmembrane region" description="Helical" evidence="7">
    <location>
        <begin position="171"/>
        <end position="191"/>
    </location>
</feature>
<dbReference type="PIRSF" id="PIRSF006603">
    <property type="entry name" value="DinF"/>
    <property type="match status" value="1"/>
</dbReference>
<dbReference type="GO" id="GO:0005886">
    <property type="term" value="C:plasma membrane"/>
    <property type="evidence" value="ECO:0007669"/>
    <property type="project" value="UniProtKB-SubCell"/>
</dbReference>
<dbReference type="PANTHER" id="PTHR43549:SF2">
    <property type="entry name" value="MULTIDRUG RESISTANCE PROTEIN NORM-RELATED"/>
    <property type="match status" value="1"/>
</dbReference>
<dbReference type="InterPro" id="IPR048279">
    <property type="entry name" value="MdtK-like"/>
</dbReference>
<keyword evidence="4 7" id="KW-0812">Transmembrane</keyword>
<evidence type="ECO:0000313" key="8">
    <source>
        <dbReference type="EMBL" id="MFC5970880.1"/>
    </source>
</evidence>
<keyword evidence="9" id="KW-1185">Reference proteome</keyword>
<keyword evidence="5 7" id="KW-1133">Transmembrane helix</keyword>
<feature type="transmembrane region" description="Helical" evidence="7">
    <location>
        <begin position="99"/>
        <end position="119"/>
    </location>
</feature>
<gene>
    <name evidence="8" type="ORF">ACFPYI_05995</name>
</gene>
<comment type="caution">
    <text evidence="8">The sequence shown here is derived from an EMBL/GenBank/DDBJ whole genome shotgun (WGS) entry which is preliminary data.</text>
</comment>
<feature type="transmembrane region" description="Helical" evidence="7">
    <location>
        <begin position="423"/>
        <end position="444"/>
    </location>
</feature>
<comment type="subcellular location">
    <subcellularLocation>
        <location evidence="1">Cell membrane</location>
        <topology evidence="1">Multi-pass membrane protein</topology>
    </subcellularLocation>
</comment>
<feature type="transmembrane region" description="Helical" evidence="7">
    <location>
        <begin position="345"/>
        <end position="365"/>
    </location>
</feature>
<dbReference type="RefSeq" id="WP_247413796.1">
    <property type="nucleotide sequence ID" value="NZ_JALLGW010000001.1"/>
</dbReference>
<dbReference type="CDD" id="cd13142">
    <property type="entry name" value="MATE_like_12"/>
    <property type="match status" value="1"/>
</dbReference>
<keyword evidence="2" id="KW-0813">Transport</keyword>
<feature type="transmembrane region" description="Helical" evidence="7">
    <location>
        <begin position="281"/>
        <end position="302"/>
    </location>
</feature>
<evidence type="ECO:0000256" key="1">
    <source>
        <dbReference type="ARBA" id="ARBA00004651"/>
    </source>
</evidence>
<dbReference type="NCBIfam" id="TIGR00797">
    <property type="entry name" value="matE"/>
    <property type="match status" value="1"/>
</dbReference>
<dbReference type="AlphaFoldDB" id="A0ABD5RK87"/>
<dbReference type="PANTHER" id="PTHR43549">
    <property type="entry name" value="MULTIDRUG RESISTANCE PROTEIN YPNP-RELATED"/>
    <property type="match status" value="1"/>
</dbReference>